<proteinExistence type="predicted"/>
<feature type="compositionally biased region" description="Basic residues" evidence="1">
    <location>
        <begin position="68"/>
        <end position="93"/>
    </location>
</feature>
<dbReference type="AlphaFoldDB" id="A0A6C0BYF6"/>
<organism evidence="2">
    <name type="scientific">viral metagenome</name>
    <dbReference type="NCBI Taxonomy" id="1070528"/>
    <lineage>
        <taxon>unclassified sequences</taxon>
        <taxon>metagenomes</taxon>
        <taxon>organismal metagenomes</taxon>
    </lineage>
</organism>
<sequence length="325" mass="36915">MCDSVFCEMEFPEESAPDGLNRAELLKLFQDVLWENAETQEEYDEMAMHIPRIPDDIFGGDSDSGGGGRRRKKHTRTKKGKKGKRRGRTHHQRGGMTAKQKREKLASIMSLISYAGTIALLPRGAAALTQRWGSIEQLLVSVEFLPRLCSHSERMLELIIPWGGECALNDELYTTIVNRCAAAISLTAGAWVASNGGVKETIKAPFNWMKTRFADMIKKLGVKDLEDIAQDVRDANGNWTDENIVDFTLFYKEELEEAGEYGGVPEYMGKLESVWREDDEPDSQDHRGPDYEGLGSRGRRHYRGKRHYRGRGHPRGHKRTKKRCR</sequence>
<protein>
    <submittedName>
        <fullName evidence="2">Uncharacterized protein</fullName>
    </submittedName>
</protein>
<name>A0A6C0BYF6_9ZZZZ</name>
<feature type="region of interest" description="Disordered" evidence="1">
    <location>
        <begin position="275"/>
        <end position="325"/>
    </location>
</feature>
<dbReference type="EMBL" id="MN739287">
    <property type="protein sequence ID" value="QHS97112.1"/>
    <property type="molecule type" value="Genomic_DNA"/>
</dbReference>
<evidence type="ECO:0000256" key="1">
    <source>
        <dbReference type="SAM" id="MobiDB-lite"/>
    </source>
</evidence>
<feature type="compositionally biased region" description="Basic residues" evidence="1">
    <location>
        <begin position="297"/>
        <end position="325"/>
    </location>
</feature>
<reference evidence="2" key="1">
    <citation type="journal article" date="2020" name="Nature">
        <title>Giant virus diversity and host interactions through global metagenomics.</title>
        <authorList>
            <person name="Schulz F."/>
            <person name="Roux S."/>
            <person name="Paez-Espino D."/>
            <person name="Jungbluth S."/>
            <person name="Walsh D.A."/>
            <person name="Denef V.J."/>
            <person name="McMahon K.D."/>
            <person name="Konstantinidis K.T."/>
            <person name="Eloe-Fadrosh E.A."/>
            <person name="Kyrpides N.C."/>
            <person name="Woyke T."/>
        </authorList>
    </citation>
    <scope>NUCLEOTIDE SEQUENCE</scope>
    <source>
        <strain evidence="2">GVMAG-M-3300020166-5</strain>
    </source>
</reference>
<evidence type="ECO:0000313" key="2">
    <source>
        <dbReference type="EMBL" id="QHS97112.1"/>
    </source>
</evidence>
<feature type="region of interest" description="Disordered" evidence="1">
    <location>
        <begin position="54"/>
        <end position="101"/>
    </location>
</feature>
<accession>A0A6C0BYF6</accession>